<name>A0ABP6DEK8_9ACTN</name>
<dbReference type="EMBL" id="BAAARJ010000036">
    <property type="protein sequence ID" value="GAA2639774.1"/>
    <property type="molecule type" value="Genomic_DNA"/>
</dbReference>
<sequence length="73" mass="7970">MTEAEPEHGAAGHVQPEPSVCLMCDQYGHMIRTAEAAGETDLAQTLTDVLTQHRNRHHPAPAKTPNTRLRSVS</sequence>
<feature type="region of interest" description="Disordered" evidence="1">
    <location>
        <begin position="52"/>
        <end position="73"/>
    </location>
</feature>
<comment type="caution">
    <text evidence="2">The sequence shown here is derived from an EMBL/GenBank/DDBJ whole genome shotgun (WGS) entry which is preliminary data.</text>
</comment>
<keyword evidence="3" id="KW-1185">Reference proteome</keyword>
<reference evidence="3" key="1">
    <citation type="journal article" date="2019" name="Int. J. Syst. Evol. Microbiol.">
        <title>The Global Catalogue of Microorganisms (GCM) 10K type strain sequencing project: providing services to taxonomists for standard genome sequencing and annotation.</title>
        <authorList>
            <consortium name="The Broad Institute Genomics Platform"/>
            <consortium name="The Broad Institute Genome Sequencing Center for Infectious Disease"/>
            <person name="Wu L."/>
            <person name="Ma J."/>
        </authorList>
    </citation>
    <scope>NUCLEOTIDE SEQUENCE [LARGE SCALE GENOMIC DNA]</scope>
    <source>
        <strain evidence="3">JCM 16373</strain>
    </source>
</reference>
<dbReference type="RefSeq" id="WP_344570754.1">
    <property type="nucleotide sequence ID" value="NZ_BAAARJ010000036.1"/>
</dbReference>
<gene>
    <name evidence="2" type="ORF">GCM10009863_66090</name>
</gene>
<feature type="compositionally biased region" description="Polar residues" evidence="1">
    <location>
        <begin position="64"/>
        <end position="73"/>
    </location>
</feature>
<dbReference type="Proteomes" id="UP001501447">
    <property type="component" value="Unassembled WGS sequence"/>
</dbReference>
<accession>A0ABP6DEK8</accession>
<organism evidence="2 3">
    <name type="scientific">Streptomyces axinellae</name>
    <dbReference type="NCBI Taxonomy" id="552788"/>
    <lineage>
        <taxon>Bacteria</taxon>
        <taxon>Bacillati</taxon>
        <taxon>Actinomycetota</taxon>
        <taxon>Actinomycetes</taxon>
        <taxon>Kitasatosporales</taxon>
        <taxon>Streptomycetaceae</taxon>
        <taxon>Streptomyces</taxon>
    </lineage>
</organism>
<evidence type="ECO:0000313" key="3">
    <source>
        <dbReference type="Proteomes" id="UP001501447"/>
    </source>
</evidence>
<evidence type="ECO:0000313" key="2">
    <source>
        <dbReference type="EMBL" id="GAA2639774.1"/>
    </source>
</evidence>
<evidence type="ECO:0000256" key="1">
    <source>
        <dbReference type="SAM" id="MobiDB-lite"/>
    </source>
</evidence>
<protein>
    <submittedName>
        <fullName evidence="2">Uncharacterized protein</fullName>
    </submittedName>
</protein>
<proteinExistence type="predicted"/>